<dbReference type="InterPro" id="IPR018110">
    <property type="entry name" value="Mandel_Rmase/mucon_lact_enz_CS"/>
</dbReference>
<dbReference type="PANTHER" id="PTHR13794">
    <property type="entry name" value="ENOLASE SUPERFAMILY, MANDELATE RACEMASE"/>
    <property type="match status" value="1"/>
</dbReference>
<evidence type="ECO:0000313" key="6">
    <source>
        <dbReference type="Proteomes" id="UP000494249"/>
    </source>
</evidence>
<evidence type="ECO:0000256" key="3">
    <source>
        <dbReference type="ARBA" id="ARBA00022842"/>
    </source>
</evidence>
<dbReference type="InterPro" id="IPR029065">
    <property type="entry name" value="Enolase_C-like"/>
</dbReference>
<gene>
    <name evidence="5" type="ORF">LMG22037_00440</name>
</gene>
<dbReference type="EMBL" id="CADIKB010000001">
    <property type="protein sequence ID" value="CAB3642743.1"/>
    <property type="molecule type" value="Genomic_DNA"/>
</dbReference>
<name>A0A6J5A1M5_9BURK</name>
<dbReference type="GO" id="GO:0009063">
    <property type="term" value="P:amino acid catabolic process"/>
    <property type="evidence" value="ECO:0007669"/>
    <property type="project" value="InterPro"/>
</dbReference>
<keyword evidence="2" id="KW-0479">Metal-binding</keyword>
<dbReference type="SFLD" id="SFLDG00179">
    <property type="entry name" value="mandelate_racemase"/>
    <property type="match status" value="1"/>
</dbReference>
<dbReference type="AlphaFoldDB" id="A0A6J5A1M5"/>
<comment type="cofactor">
    <cofactor evidence="1">
        <name>Mg(2+)</name>
        <dbReference type="ChEBI" id="CHEBI:18420"/>
    </cofactor>
</comment>
<dbReference type="InterPro" id="IPR013341">
    <property type="entry name" value="Mandelate_racemase_N_dom"/>
</dbReference>
<dbReference type="InterPro" id="IPR013342">
    <property type="entry name" value="Mandelate_racemase_C"/>
</dbReference>
<evidence type="ECO:0000256" key="1">
    <source>
        <dbReference type="ARBA" id="ARBA00001946"/>
    </source>
</evidence>
<dbReference type="Pfam" id="PF02746">
    <property type="entry name" value="MR_MLE_N"/>
    <property type="match status" value="1"/>
</dbReference>
<evidence type="ECO:0000259" key="4">
    <source>
        <dbReference type="SMART" id="SM00922"/>
    </source>
</evidence>
<dbReference type="CDD" id="cd03328">
    <property type="entry name" value="MR_like_3"/>
    <property type="match status" value="1"/>
</dbReference>
<keyword evidence="5" id="KW-0456">Lyase</keyword>
<protein>
    <submittedName>
        <fullName evidence="5">L-talarate/galactarate dehydratase</fullName>
        <ecNumber evidence="5">4.2.1.156</ecNumber>
    </submittedName>
</protein>
<dbReference type="GO" id="GO:0016836">
    <property type="term" value="F:hydro-lyase activity"/>
    <property type="evidence" value="ECO:0007669"/>
    <property type="project" value="TreeGrafter"/>
</dbReference>
<dbReference type="Gene3D" id="3.30.390.10">
    <property type="entry name" value="Enolase-like, N-terminal domain"/>
    <property type="match status" value="1"/>
</dbReference>
<evidence type="ECO:0000313" key="5">
    <source>
        <dbReference type="EMBL" id="CAB3642743.1"/>
    </source>
</evidence>
<dbReference type="InterPro" id="IPR029017">
    <property type="entry name" value="Enolase-like_N"/>
</dbReference>
<organism evidence="5 6">
    <name type="scientific">Paraburkholderia phenoliruptrix</name>
    <dbReference type="NCBI Taxonomy" id="252970"/>
    <lineage>
        <taxon>Bacteria</taxon>
        <taxon>Pseudomonadati</taxon>
        <taxon>Pseudomonadota</taxon>
        <taxon>Betaproteobacteria</taxon>
        <taxon>Burkholderiales</taxon>
        <taxon>Burkholderiaceae</taxon>
        <taxon>Paraburkholderia</taxon>
    </lineage>
</organism>
<proteinExistence type="predicted"/>
<keyword evidence="3" id="KW-0460">Magnesium</keyword>
<dbReference type="GO" id="GO:0000287">
    <property type="term" value="F:magnesium ion binding"/>
    <property type="evidence" value="ECO:0007669"/>
    <property type="project" value="TreeGrafter"/>
</dbReference>
<feature type="domain" description="Mandelate racemase/muconate lactonizing enzyme C-terminal" evidence="4">
    <location>
        <begin position="147"/>
        <end position="244"/>
    </location>
</feature>
<dbReference type="SUPFAM" id="SSF51604">
    <property type="entry name" value="Enolase C-terminal domain-like"/>
    <property type="match status" value="1"/>
</dbReference>
<dbReference type="PANTHER" id="PTHR13794:SF58">
    <property type="entry name" value="MITOCHONDRIAL ENOLASE SUPERFAMILY MEMBER 1"/>
    <property type="match status" value="1"/>
</dbReference>
<accession>A0A6J5A1M5</accession>
<dbReference type="GO" id="GO:0016052">
    <property type="term" value="P:carbohydrate catabolic process"/>
    <property type="evidence" value="ECO:0007669"/>
    <property type="project" value="TreeGrafter"/>
</dbReference>
<dbReference type="SFLD" id="SFLDS00001">
    <property type="entry name" value="Enolase"/>
    <property type="match status" value="1"/>
</dbReference>
<reference evidence="5 6" key="1">
    <citation type="submission" date="2020-04" db="EMBL/GenBank/DDBJ databases">
        <authorList>
            <person name="De Canck E."/>
        </authorList>
    </citation>
    <scope>NUCLEOTIDE SEQUENCE [LARGE SCALE GENOMIC DNA]</scope>
    <source>
        <strain evidence="5 6">LMG 22037</strain>
    </source>
</reference>
<dbReference type="Gene3D" id="3.20.20.120">
    <property type="entry name" value="Enolase-like C-terminal domain"/>
    <property type="match status" value="1"/>
</dbReference>
<dbReference type="InterPro" id="IPR046945">
    <property type="entry name" value="RHMD-like"/>
</dbReference>
<sequence>MPHSLPEAPIDAIRARAFTIPTDRPEADGTFAWTSTTLVIAEVDAAGQTGIGYTYTDACAGKLIEGALAETLRGQDALDIDALWLRMQRRVRNLGRSGLAANAISAVDCALWDLKARLADVPLVRLLGAMRGRVPVYGSGGFTTYSDDEIRAQLTRWVEENGCRWVKIKVGSEPSRDPHRVCVAREAIGDDAGLFVDANGALDRKQALFYATRFAEHGVEWFEEPVSSDDLGGLSALRSALPPHMELAAGEYGYTLDDFRALLAHEAVDVLQADLTRCGGVTGFLRAAALCEAFHTPLSAHCAPALHLHAACAAPRLRHQEWFHDHVRIEQMLFDGAPCVKNGAMAPDLTRPGCGLELKQADAQQYAV</sequence>
<dbReference type="PROSITE" id="PS00908">
    <property type="entry name" value="MR_MLE_1"/>
    <property type="match status" value="1"/>
</dbReference>
<dbReference type="EC" id="4.2.1.156" evidence="5"/>
<dbReference type="InterPro" id="IPR036849">
    <property type="entry name" value="Enolase-like_C_sf"/>
</dbReference>
<dbReference type="SMART" id="SM00922">
    <property type="entry name" value="MR_MLE"/>
    <property type="match status" value="1"/>
</dbReference>
<evidence type="ECO:0000256" key="2">
    <source>
        <dbReference type="ARBA" id="ARBA00022723"/>
    </source>
</evidence>
<dbReference type="Proteomes" id="UP000494249">
    <property type="component" value="Unassembled WGS sequence"/>
</dbReference>
<dbReference type="RefSeq" id="WP_035480659.1">
    <property type="nucleotide sequence ID" value="NZ_CADFGL010000001.1"/>
</dbReference>
<dbReference type="Pfam" id="PF13378">
    <property type="entry name" value="MR_MLE_C"/>
    <property type="match status" value="1"/>
</dbReference>
<dbReference type="SUPFAM" id="SSF54826">
    <property type="entry name" value="Enolase N-terminal domain-like"/>
    <property type="match status" value="1"/>
</dbReference>